<comment type="subcellular location">
    <subcellularLocation>
        <location evidence="1">Membrane</location>
        <topology evidence="1">Single-pass membrane protein</topology>
    </subcellularLocation>
</comment>
<feature type="coiled-coil region" evidence="5">
    <location>
        <begin position="221"/>
        <end position="248"/>
    </location>
</feature>
<dbReference type="Proteomes" id="UP000434580">
    <property type="component" value="Unassembled WGS sequence"/>
</dbReference>
<keyword evidence="3 6" id="KW-1133">Transmembrane helix</keyword>
<dbReference type="InterPro" id="IPR022275">
    <property type="entry name" value="NHPM_bacteriocin_SS_HylD"/>
</dbReference>
<feature type="coiled-coil region" evidence="5">
    <location>
        <begin position="144"/>
        <end position="171"/>
    </location>
</feature>
<dbReference type="NCBIfam" id="TIGR03794">
    <property type="entry name" value="NHLM_micro_HlyD"/>
    <property type="match status" value="1"/>
</dbReference>
<name>A0A5S9P3V5_9GAMM</name>
<gene>
    <name evidence="7" type="primary">aaeA_4</name>
    <name evidence="7" type="ORF">DPBNPPHM_03578</name>
</gene>
<dbReference type="InterPro" id="IPR011053">
    <property type="entry name" value="Single_hybrid_motif"/>
</dbReference>
<sequence length="428" mass="47159">MDEKNTQPNKAESTDQMYASLQLVPYSGWLFWGAFAVVCLVIVIWAVFGTLSHRGDGMGIVLWKNSRIYQASASSAGTVANIQTKPGSTVMQGEDIITLRHLVDHQKIKIAEKQRDFAKQEYTTWKSLTTEESAKRETLLARRIKTLESNNTELKTQLAYLKNLERNLEKEVKAGYATAQMLHSTRADIDTVQQTIAGNSNTLVSLDEKQLAYLNQNALKAQQLLNSITEAQEKLSELTTQVNIATRVRAPVDGIVTSVNSDLGEFVDAGAKLVTIEAQGKGLEVFAYLPPDKGKRVRPGMRALVTPTTVKRDIYGSIIARVDDVSRLPVSRKEVLAVVGENDLAQSLTADSAPIQVKLVLTTDPNTYSGLAWTSSNGPRQKISPGEFAYVSVELDKIHPINLLIPVFHEWIAPDTSAPRQPDTTGRN</sequence>
<keyword evidence="5" id="KW-0175">Coiled coil</keyword>
<dbReference type="OrthoDB" id="8439633at2"/>
<dbReference type="PANTHER" id="PTHR30386:SF26">
    <property type="entry name" value="TRANSPORT PROTEIN COMB"/>
    <property type="match status" value="1"/>
</dbReference>
<evidence type="ECO:0000313" key="7">
    <source>
        <dbReference type="EMBL" id="CAA0098005.1"/>
    </source>
</evidence>
<organism evidence="7 8">
    <name type="scientific">BD1-7 clade bacterium</name>
    <dbReference type="NCBI Taxonomy" id="2029982"/>
    <lineage>
        <taxon>Bacteria</taxon>
        <taxon>Pseudomonadati</taxon>
        <taxon>Pseudomonadota</taxon>
        <taxon>Gammaproteobacteria</taxon>
        <taxon>Cellvibrionales</taxon>
        <taxon>Spongiibacteraceae</taxon>
        <taxon>BD1-7 clade</taxon>
    </lineage>
</organism>
<keyword evidence="4 6" id="KW-0472">Membrane</keyword>
<dbReference type="AlphaFoldDB" id="A0A5S9P3V5"/>
<keyword evidence="2 6" id="KW-0812">Transmembrane</keyword>
<feature type="transmembrane region" description="Helical" evidence="6">
    <location>
        <begin position="29"/>
        <end position="48"/>
    </location>
</feature>
<protein>
    <submittedName>
        <fullName evidence="7">p-hydroxybenzoic acid efflux pump subunit AaeA</fullName>
    </submittedName>
</protein>
<proteinExistence type="predicted"/>
<evidence type="ECO:0000256" key="6">
    <source>
        <dbReference type="SAM" id="Phobius"/>
    </source>
</evidence>
<dbReference type="GO" id="GO:0016020">
    <property type="term" value="C:membrane"/>
    <property type="evidence" value="ECO:0007669"/>
    <property type="project" value="UniProtKB-SubCell"/>
</dbReference>
<dbReference type="Gene3D" id="2.40.50.100">
    <property type="match status" value="1"/>
</dbReference>
<evidence type="ECO:0000313" key="8">
    <source>
        <dbReference type="Proteomes" id="UP000434580"/>
    </source>
</evidence>
<reference evidence="7 8" key="1">
    <citation type="submission" date="2019-11" db="EMBL/GenBank/DDBJ databases">
        <authorList>
            <person name="Holert J."/>
        </authorList>
    </citation>
    <scope>NUCLEOTIDE SEQUENCE [LARGE SCALE GENOMIC DNA]</scope>
    <source>
        <strain evidence="7">BC5_2</strain>
    </source>
</reference>
<dbReference type="PANTHER" id="PTHR30386">
    <property type="entry name" value="MEMBRANE FUSION SUBUNIT OF EMRAB-TOLC MULTIDRUG EFFLUX PUMP"/>
    <property type="match status" value="1"/>
</dbReference>
<evidence type="ECO:0000256" key="5">
    <source>
        <dbReference type="SAM" id="Coils"/>
    </source>
</evidence>
<dbReference type="SUPFAM" id="SSF51230">
    <property type="entry name" value="Single hybrid motif"/>
    <property type="match status" value="1"/>
</dbReference>
<evidence type="ECO:0000256" key="2">
    <source>
        <dbReference type="ARBA" id="ARBA00022692"/>
    </source>
</evidence>
<dbReference type="InterPro" id="IPR050739">
    <property type="entry name" value="MFP"/>
</dbReference>
<dbReference type="EMBL" id="CACSII010000006">
    <property type="protein sequence ID" value="CAA0098005.1"/>
    <property type="molecule type" value="Genomic_DNA"/>
</dbReference>
<evidence type="ECO:0000256" key="3">
    <source>
        <dbReference type="ARBA" id="ARBA00022989"/>
    </source>
</evidence>
<evidence type="ECO:0000256" key="1">
    <source>
        <dbReference type="ARBA" id="ARBA00004167"/>
    </source>
</evidence>
<evidence type="ECO:0000256" key="4">
    <source>
        <dbReference type="ARBA" id="ARBA00023136"/>
    </source>
</evidence>
<accession>A0A5S9P3V5</accession>